<keyword evidence="1" id="KW-0812">Transmembrane</keyword>
<dbReference type="Proteomes" id="UP000471298">
    <property type="component" value="Unassembled WGS sequence"/>
</dbReference>
<sequence>MPIDALKALNLLNRRQSRILITVGYALFFLLCLVLFLFWRAPLSWVSQWGMQQGMQQGTQNGIGAEIQLVQPTGTLRQGGWQGVEISGQRYPLTCEYSQQWHWRLRYHVACESPFALSAEVTLHQGGITVANGQLTGQLAAARPWLDWLQLPAGIDATLNVRLARADIRAGALRYLSVEGQATGLQFFDQIVLNRVDLATREPQLSEAQDIVLTISADEALSLFLQSEIDGKRYRTSGQLTGEAVAQYAPLLSFFGRQVAPDTLEVRLQGRLLP</sequence>
<evidence type="ECO:0000313" key="3">
    <source>
        <dbReference type="Proteomes" id="UP000471298"/>
    </source>
</evidence>
<organism evidence="2 3">
    <name type="scientific">Ostreibacterium oceani</name>
    <dbReference type="NCBI Taxonomy" id="2654998"/>
    <lineage>
        <taxon>Bacteria</taxon>
        <taxon>Pseudomonadati</taxon>
        <taxon>Pseudomonadota</taxon>
        <taxon>Gammaproteobacteria</taxon>
        <taxon>Cardiobacteriales</taxon>
        <taxon>Ostreibacteriaceae</taxon>
        <taxon>Ostreibacterium</taxon>
    </lineage>
</organism>
<feature type="transmembrane region" description="Helical" evidence="1">
    <location>
        <begin position="20"/>
        <end position="39"/>
    </location>
</feature>
<dbReference type="InParanoid" id="A0A6N7EW57"/>
<proteinExistence type="predicted"/>
<gene>
    <name evidence="2" type="ORF">GCU85_02765</name>
</gene>
<dbReference type="RefSeq" id="WP_152809113.1">
    <property type="nucleotide sequence ID" value="NZ_WHNW01000002.1"/>
</dbReference>
<evidence type="ECO:0000313" key="2">
    <source>
        <dbReference type="EMBL" id="MPV85659.1"/>
    </source>
</evidence>
<dbReference type="AlphaFoldDB" id="A0A6N7EW57"/>
<keyword evidence="1" id="KW-1133">Transmembrane helix</keyword>
<name>A0A6N7EW57_9GAMM</name>
<keyword evidence="3" id="KW-1185">Reference proteome</keyword>
<evidence type="ECO:0000256" key="1">
    <source>
        <dbReference type="SAM" id="Phobius"/>
    </source>
</evidence>
<dbReference type="EMBL" id="WHNW01000002">
    <property type="protein sequence ID" value="MPV85659.1"/>
    <property type="molecule type" value="Genomic_DNA"/>
</dbReference>
<comment type="caution">
    <text evidence="2">The sequence shown here is derived from an EMBL/GenBank/DDBJ whole genome shotgun (WGS) entry which is preliminary data.</text>
</comment>
<protein>
    <submittedName>
        <fullName evidence="2">Uncharacterized protein</fullName>
    </submittedName>
</protein>
<keyword evidence="1" id="KW-0472">Membrane</keyword>
<reference evidence="2 3" key="1">
    <citation type="submission" date="2019-10" db="EMBL/GenBank/DDBJ databases">
        <title>Cardiobacteriales fam. a chemoheterotrophic member of the order Cardiobacteriales, and proposal of Cardiobacteriales fam. nov.</title>
        <authorList>
            <person name="Wang C."/>
        </authorList>
    </citation>
    <scope>NUCLEOTIDE SEQUENCE [LARGE SCALE GENOMIC DNA]</scope>
    <source>
        <strain evidence="2 3">ML27</strain>
    </source>
</reference>
<accession>A0A6N7EW57</accession>